<dbReference type="GO" id="GO:0098609">
    <property type="term" value="P:cell-cell adhesion"/>
    <property type="evidence" value="ECO:0007669"/>
    <property type="project" value="TreeGrafter"/>
</dbReference>
<keyword evidence="4" id="KW-0325">Glycoprotein</keyword>
<dbReference type="InterPro" id="IPR007110">
    <property type="entry name" value="Ig-like_dom"/>
</dbReference>
<comment type="subcellular location">
    <subcellularLocation>
        <location evidence="1">Membrane</location>
        <topology evidence="1">Single-pass type I membrane protein</topology>
    </subcellularLocation>
</comment>
<dbReference type="InterPro" id="IPR003599">
    <property type="entry name" value="Ig_sub"/>
</dbReference>
<evidence type="ECO:0000256" key="3">
    <source>
        <dbReference type="ARBA" id="ARBA00023157"/>
    </source>
</evidence>
<evidence type="ECO:0000259" key="7">
    <source>
        <dbReference type="PROSITE" id="PS50835"/>
    </source>
</evidence>
<dbReference type="SMART" id="SM00409">
    <property type="entry name" value="IG"/>
    <property type="match status" value="2"/>
</dbReference>
<protein>
    <recommendedName>
        <fullName evidence="7">Ig-like domain-containing protein</fullName>
    </recommendedName>
</protein>
<sequence length="777" mass="86490">MAQYKTFLAVVLLGISLIACQKSCLIKDRSQFNFSCDVHAMNATNITWSLFSPEENQTHVINICETTFCHPITPSLDDVLFWASASSDAAGRWIQTSTLYGEVSYTNLTRLSTFRQLQCQYSDAVVTVCDSFEAYADISQLTWDKFYVSTGDLIEISVKTDFHFPQAECTLYIDNETVQSNSSVLLDYMNENYFENVINRASEWGYSAVKYYWTFCVFVLLKATLGHDSHDFQISAAVSTSDPAQAVVSTDVISVNLNWSTGHVPVCNYPQIITDEVDVICRSTLLSELVICDFEIFTNGTSRRVEKVKPLAIKYADFLGEPTIVNECLLKVNLTYLGPGYHEFQVTMVRNDTKGIVHNYQSNLTTPLQLTTDYVPGCIYQEVSDNDVVISCRHNISNKDVGCQYQIKTNDTIVQRNASIQIDNDSLGFTECSLSVDPKTLGIGYHQFRITLGKIDSNGNGTLLSNDFTSPLFLYLPTTAIDSYCESNLVDYIKKYVGEHSCTCSMKSPGYPPGSFQWSRVLNNGTLFLGQLGASVLTYSYQNAVETKSFNCRPVSSLMDNLPGTTITPVLYRDPQIERFTANGNQSSLVVNVGDLVTLTCITSGAPLPKVEFVLVQNGRTSTGSPYYTMQITSCSDAGRYTCIVKDNIHFTELEAKLYIMVKCPQQIRDGAHSTTSFAIHVGGNVNITIPVNGYPAPTHYTLLRQSGDQSETLRSGYTAKYYSGEGPDGTVVLSLTDVQENYFTKYTLVFGNDYGNDQKYIFILKKEIGNIKKGTH</sequence>
<keyword evidence="2" id="KW-0472">Membrane</keyword>
<dbReference type="InterPro" id="IPR013783">
    <property type="entry name" value="Ig-like_fold"/>
</dbReference>
<evidence type="ECO:0000256" key="5">
    <source>
        <dbReference type="ARBA" id="ARBA00023319"/>
    </source>
</evidence>
<dbReference type="GO" id="GO:0005911">
    <property type="term" value="C:cell-cell junction"/>
    <property type="evidence" value="ECO:0007669"/>
    <property type="project" value="TreeGrafter"/>
</dbReference>
<feature type="signal peptide" evidence="6">
    <location>
        <begin position="1"/>
        <end position="20"/>
    </location>
</feature>
<evidence type="ECO:0000256" key="1">
    <source>
        <dbReference type="ARBA" id="ARBA00004479"/>
    </source>
</evidence>
<dbReference type="SUPFAM" id="SSF48726">
    <property type="entry name" value="Immunoglobulin"/>
    <property type="match status" value="1"/>
</dbReference>
<evidence type="ECO:0000313" key="8">
    <source>
        <dbReference type="EMBL" id="CAL1529494.1"/>
    </source>
</evidence>
<name>A0AAV2HAI0_LYMST</name>
<dbReference type="GO" id="GO:0005886">
    <property type="term" value="C:plasma membrane"/>
    <property type="evidence" value="ECO:0007669"/>
    <property type="project" value="TreeGrafter"/>
</dbReference>
<dbReference type="AlphaFoldDB" id="A0AAV2HAI0"/>
<dbReference type="InterPro" id="IPR051275">
    <property type="entry name" value="Cell_adhesion_signaling"/>
</dbReference>
<feature type="domain" description="Ig-like" evidence="7">
    <location>
        <begin position="575"/>
        <end position="659"/>
    </location>
</feature>
<comment type="caution">
    <text evidence="8">The sequence shown here is derived from an EMBL/GenBank/DDBJ whole genome shotgun (WGS) entry which is preliminary data.</text>
</comment>
<dbReference type="PROSITE" id="PS50835">
    <property type="entry name" value="IG_LIKE"/>
    <property type="match status" value="1"/>
</dbReference>
<dbReference type="PANTHER" id="PTHR11640:SF31">
    <property type="entry name" value="IRREGULAR CHIASM C-ROUGHEST PROTEIN-RELATED"/>
    <property type="match status" value="1"/>
</dbReference>
<reference evidence="8 9" key="1">
    <citation type="submission" date="2024-04" db="EMBL/GenBank/DDBJ databases">
        <authorList>
            <consortium name="Genoscope - CEA"/>
            <person name="William W."/>
        </authorList>
    </citation>
    <scope>NUCLEOTIDE SEQUENCE [LARGE SCALE GENOMIC DNA]</scope>
</reference>
<feature type="chain" id="PRO_5043528018" description="Ig-like domain-containing protein" evidence="6">
    <location>
        <begin position="21"/>
        <end position="777"/>
    </location>
</feature>
<evidence type="ECO:0000256" key="4">
    <source>
        <dbReference type="ARBA" id="ARBA00023180"/>
    </source>
</evidence>
<organism evidence="8 9">
    <name type="scientific">Lymnaea stagnalis</name>
    <name type="common">Great pond snail</name>
    <name type="synonym">Helix stagnalis</name>
    <dbReference type="NCBI Taxonomy" id="6523"/>
    <lineage>
        <taxon>Eukaryota</taxon>
        <taxon>Metazoa</taxon>
        <taxon>Spiralia</taxon>
        <taxon>Lophotrochozoa</taxon>
        <taxon>Mollusca</taxon>
        <taxon>Gastropoda</taxon>
        <taxon>Heterobranchia</taxon>
        <taxon>Euthyneura</taxon>
        <taxon>Panpulmonata</taxon>
        <taxon>Hygrophila</taxon>
        <taxon>Lymnaeoidea</taxon>
        <taxon>Lymnaeidae</taxon>
        <taxon>Lymnaea</taxon>
    </lineage>
</organism>
<gene>
    <name evidence="8" type="ORF">GSLYS_00003649001</name>
</gene>
<accession>A0AAV2HAI0</accession>
<dbReference type="GO" id="GO:0050839">
    <property type="term" value="F:cell adhesion molecule binding"/>
    <property type="evidence" value="ECO:0007669"/>
    <property type="project" value="TreeGrafter"/>
</dbReference>
<keyword evidence="5" id="KW-0393">Immunoglobulin domain</keyword>
<dbReference type="Pfam" id="PF13927">
    <property type="entry name" value="Ig_3"/>
    <property type="match status" value="1"/>
</dbReference>
<dbReference type="PROSITE" id="PS51257">
    <property type="entry name" value="PROKAR_LIPOPROTEIN"/>
    <property type="match status" value="1"/>
</dbReference>
<proteinExistence type="predicted"/>
<dbReference type="PANTHER" id="PTHR11640">
    <property type="entry name" value="NEPHRIN"/>
    <property type="match status" value="1"/>
</dbReference>
<dbReference type="EMBL" id="CAXITT010000049">
    <property type="protein sequence ID" value="CAL1529494.1"/>
    <property type="molecule type" value="Genomic_DNA"/>
</dbReference>
<keyword evidence="3" id="KW-1015">Disulfide bond</keyword>
<keyword evidence="6" id="KW-0732">Signal</keyword>
<keyword evidence="9" id="KW-1185">Reference proteome</keyword>
<dbReference type="Gene3D" id="2.60.40.10">
    <property type="entry name" value="Immunoglobulins"/>
    <property type="match status" value="2"/>
</dbReference>
<evidence type="ECO:0000256" key="2">
    <source>
        <dbReference type="ARBA" id="ARBA00023136"/>
    </source>
</evidence>
<dbReference type="InterPro" id="IPR036179">
    <property type="entry name" value="Ig-like_dom_sf"/>
</dbReference>
<evidence type="ECO:0000256" key="6">
    <source>
        <dbReference type="SAM" id="SignalP"/>
    </source>
</evidence>
<evidence type="ECO:0000313" key="9">
    <source>
        <dbReference type="Proteomes" id="UP001497497"/>
    </source>
</evidence>
<dbReference type="Proteomes" id="UP001497497">
    <property type="component" value="Unassembled WGS sequence"/>
</dbReference>